<feature type="chain" id="PRO_5018792730" description="Tetratricopeptide repeat protein" evidence="2">
    <location>
        <begin position="22"/>
        <end position="354"/>
    </location>
</feature>
<dbReference type="RefSeq" id="WP_125484960.1">
    <property type="nucleotide sequence ID" value="NZ_RSDW01000001.1"/>
</dbReference>
<dbReference type="SUPFAM" id="SSF48452">
    <property type="entry name" value="TPR-like"/>
    <property type="match status" value="1"/>
</dbReference>
<dbReference type="EMBL" id="RSDW01000001">
    <property type="protein sequence ID" value="RSL16337.1"/>
    <property type="molecule type" value="Genomic_DNA"/>
</dbReference>
<protein>
    <recommendedName>
        <fullName evidence="5">Tetratricopeptide repeat protein</fullName>
    </recommendedName>
</protein>
<keyword evidence="2" id="KW-0732">Signal</keyword>
<proteinExistence type="predicted"/>
<evidence type="ECO:0000256" key="2">
    <source>
        <dbReference type="SAM" id="SignalP"/>
    </source>
</evidence>
<sequence>MKPRLFISLTFALLLSPCAPGQTMPAGSEMGHGLRDTTGASAPSSMPEKSDATVHGATSPADMQNGNGVSAKRQLLHRIDLYEDAIKQAKDAHASDAELGRLYLTIGVLSDEAQLWDRAEINLEQARSLLAHSAESSRDLATTLGVLGTLHMVMRKFRQSEKEEEEALRLRENLRNPLLIARSWSDLATLYLAENKFAKAKGFAEKAIAEFGANAGTTVYDRITVRYVLGVALCMSKDCASAIAPLEDAVHEAKANLLQDGMGDFLLGYVFWKSGNLVEGGRHMEEGMDILNEQLGVGNPSSLVASRQYAKFLREIRRVDEAEVVERRIRQAEAVVDVHSIQAYRGGNGLAALR</sequence>
<keyword evidence="4" id="KW-1185">Reference proteome</keyword>
<feature type="signal peptide" evidence="2">
    <location>
        <begin position="1"/>
        <end position="21"/>
    </location>
</feature>
<name>A0A3R9Q9A5_9BACT</name>
<dbReference type="SMART" id="SM00028">
    <property type="entry name" value="TPR"/>
    <property type="match status" value="4"/>
</dbReference>
<dbReference type="AlphaFoldDB" id="A0A3R9Q9A5"/>
<dbReference type="InterPro" id="IPR019734">
    <property type="entry name" value="TPR_rpt"/>
</dbReference>
<evidence type="ECO:0008006" key="5">
    <source>
        <dbReference type="Google" id="ProtNLM"/>
    </source>
</evidence>
<evidence type="ECO:0000256" key="1">
    <source>
        <dbReference type="SAM" id="MobiDB-lite"/>
    </source>
</evidence>
<dbReference type="Proteomes" id="UP000269669">
    <property type="component" value="Unassembled WGS sequence"/>
</dbReference>
<accession>A0A3R9Q9A5</accession>
<evidence type="ECO:0000313" key="3">
    <source>
        <dbReference type="EMBL" id="RSL16337.1"/>
    </source>
</evidence>
<dbReference type="Gene3D" id="1.25.40.10">
    <property type="entry name" value="Tetratricopeptide repeat domain"/>
    <property type="match status" value="1"/>
</dbReference>
<organism evidence="3 4">
    <name type="scientific">Edaphobacter aggregans</name>
    <dbReference type="NCBI Taxonomy" id="570835"/>
    <lineage>
        <taxon>Bacteria</taxon>
        <taxon>Pseudomonadati</taxon>
        <taxon>Acidobacteriota</taxon>
        <taxon>Terriglobia</taxon>
        <taxon>Terriglobales</taxon>
        <taxon>Acidobacteriaceae</taxon>
        <taxon>Edaphobacter</taxon>
    </lineage>
</organism>
<gene>
    <name evidence="3" type="ORF">EDE15_1849</name>
</gene>
<dbReference type="InterPro" id="IPR011990">
    <property type="entry name" value="TPR-like_helical_dom_sf"/>
</dbReference>
<feature type="region of interest" description="Disordered" evidence="1">
    <location>
        <begin position="24"/>
        <end position="68"/>
    </location>
</feature>
<evidence type="ECO:0000313" key="4">
    <source>
        <dbReference type="Proteomes" id="UP000269669"/>
    </source>
</evidence>
<reference evidence="3 4" key="1">
    <citation type="submission" date="2018-12" db="EMBL/GenBank/DDBJ databases">
        <title>Sequencing of bacterial isolates from soil warming experiment in Harvard Forest, Massachusetts, USA.</title>
        <authorList>
            <person name="Deangelis K."/>
        </authorList>
    </citation>
    <scope>NUCLEOTIDE SEQUENCE [LARGE SCALE GENOMIC DNA]</scope>
    <source>
        <strain evidence="3 4">EB153</strain>
    </source>
</reference>
<dbReference type="OrthoDB" id="119225at2"/>
<comment type="caution">
    <text evidence="3">The sequence shown here is derived from an EMBL/GenBank/DDBJ whole genome shotgun (WGS) entry which is preliminary data.</text>
</comment>